<feature type="coiled-coil region" evidence="1">
    <location>
        <begin position="261"/>
        <end position="306"/>
    </location>
</feature>
<dbReference type="EMBL" id="AP027081">
    <property type="protein sequence ID" value="BDU78070.1"/>
    <property type="molecule type" value="Genomic_DNA"/>
</dbReference>
<evidence type="ECO:0000313" key="3">
    <source>
        <dbReference type="Proteomes" id="UP001228113"/>
    </source>
</evidence>
<gene>
    <name evidence="2" type="ORF">METESE_30280</name>
</gene>
<organism evidence="2 3">
    <name type="scientific">Mesoterricola sediminis</name>
    <dbReference type="NCBI Taxonomy" id="2927980"/>
    <lineage>
        <taxon>Bacteria</taxon>
        <taxon>Pseudomonadati</taxon>
        <taxon>Acidobacteriota</taxon>
        <taxon>Holophagae</taxon>
        <taxon>Holophagales</taxon>
        <taxon>Holophagaceae</taxon>
        <taxon>Mesoterricola</taxon>
    </lineage>
</organism>
<proteinExistence type="predicted"/>
<dbReference type="Proteomes" id="UP001228113">
    <property type="component" value="Chromosome"/>
</dbReference>
<dbReference type="KEGG" id="msea:METESE_30280"/>
<dbReference type="AlphaFoldDB" id="A0AA48GYQ0"/>
<evidence type="ECO:0000313" key="2">
    <source>
        <dbReference type="EMBL" id="BDU78070.1"/>
    </source>
</evidence>
<sequence length="314" mass="35914">MRIANPIYDVVFKYLLDDEKVARLVLSALLGKEVLELQFRPTEVHHEAARPDATQLLVLRMDFAATVRMEDGAQKLVLIEIQKARSAWDVQRFRRYLGSNYASPENVYLDQEGKKHALPIVTIYFLGEGLECVDVPVLKINRHYLDVATGEEVKITDPFVEALTHDAIVVQVNRLKNRRRTELERLLEVFDQGLASRTDPHLLDILEENFPERHREVLRRLLRASAEQEVREKMDVEDDMLAAIRDQARESSDLRQVVADQAQALAEKDQALAEKDQALAEKDQALADQSQALTEKDRLIAELKQRIGQPPPGR</sequence>
<name>A0AA48GYQ0_9BACT</name>
<accession>A0AA48GYQ0</accession>
<dbReference type="RefSeq" id="WP_316410542.1">
    <property type="nucleotide sequence ID" value="NZ_AP027081.1"/>
</dbReference>
<reference evidence="2" key="1">
    <citation type="journal article" date="2023" name="Int. J. Syst. Evol. Microbiol.">
        <title>Mesoterricola silvestris gen. nov., sp. nov., Mesoterricola sediminis sp. nov., Geothrix oryzae sp. nov., Geothrix edaphica sp. nov., Geothrix rubra sp. nov., and Geothrix limicola sp. nov., six novel members of Acidobacteriota isolated from soils.</title>
        <authorList>
            <person name="Itoh H."/>
            <person name="Sugisawa Y."/>
            <person name="Mise K."/>
            <person name="Xu Z."/>
            <person name="Kuniyasu M."/>
            <person name="Ushijima N."/>
            <person name="Kawano K."/>
            <person name="Kobayashi E."/>
            <person name="Shiratori Y."/>
            <person name="Masuda Y."/>
            <person name="Senoo K."/>
        </authorList>
    </citation>
    <scope>NUCLEOTIDE SEQUENCE</scope>
    <source>
        <strain evidence="2">W786</strain>
    </source>
</reference>
<evidence type="ECO:0000256" key="1">
    <source>
        <dbReference type="SAM" id="Coils"/>
    </source>
</evidence>
<keyword evidence="3" id="KW-1185">Reference proteome</keyword>
<protein>
    <recommendedName>
        <fullName evidence="4">PD-(D/E)XK nuclease family transposase</fullName>
    </recommendedName>
</protein>
<keyword evidence="1" id="KW-0175">Coiled coil</keyword>
<evidence type="ECO:0008006" key="4">
    <source>
        <dbReference type="Google" id="ProtNLM"/>
    </source>
</evidence>